<sequence length="599" mass="68221">MSTDITTLEEMHQKKIFEPFIRSIRFPLYRNLTENIEIKFDFPITAITGQNGCHKSSVLRALFGCPEGYSISNFWFSTNIDPIVERSRYIYKTYNEHYDCNAEIIQSRITKPNNPDYWETSRPLKGDGMSPLPEDKDEESFAAKGRSQTRWKKINKNIVFIDFRSEISAFDKALYHGNLSTTLSGKSKQCFIRSKSSLLKKVIENDLASYKPYNGKKEKVQNNILLNSNQISKVCEILGKNYSEIRLVNHKLFNKDGGYSAIIKVDDLNYSEAFAGSGEFAAIMLVYKVTSSNPKSLIILDEPEVSLHPGAQERVMNFLFEMVKANHHQVVLGTHSPFLIEKLPENAIKTLFLNPTTNKVDIINETLKSNAFHYLQVNSHKKLTCYVEDELAKALVDKALESLGEGVATTGILIEYLPGGVNYLQSAIIPPIVYIDRKDVIFLLDGDQEPGFVLENVDINLLNISKLECHVEKIYKSTPKTPVDSNKKSGLNEIQKREAYIKLLNFAKSSIGYLPEKTPEEFIWKHMKKDDLTAEIEHISPHPHNYKKLFSQLTEKTLGLPSYKSAKSQDILIVQKIKLTTLDPKLLEPISNWIKTHLT</sequence>
<dbReference type="EMBL" id="FSRO01000001">
    <property type="protein sequence ID" value="SIO23408.1"/>
    <property type="molecule type" value="Genomic_DNA"/>
</dbReference>
<evidence type="ECO:0000313" key="4">
    <source>
        <dbReference type="Proteomes" id="UP000185062"/>
    </source>
</evidence>
<dbReference type="PANTHER" id="PTHR43581">
    <property type="entry name" value="ATP/GTP PHOSPHATASE"/>
    <property type="match status" value="1"/>
</dbReference>
<organism evidence="3 4">
    <name type="scientific">Nitrosomonas cryotolerans ATCC 49181</name>
    <dbReference type="NCBI Taxonomy" id="1131553"/>
    <lineage>
        <taxon>Bacteria</taxon>
        <taxon>Pseudomonadati</taxon>
        <taxon>Pseudomonadota</taxon>
        <taxon>Betaproteobacteria</taxon>
        <taxon>Nitrosomonadales</taxon>
        <taxon>Nitrosomonadaceae</taxon>
        <taxon>Nitrosomonas</taxon>
    </lineage>
</organism>
<dbReference type="Pfam" id="PF13175">
    <property type="entry name" value="AAA_15"/>
    <property type="match status" value="1"/>
</dbReference>
<keyword evidence="4" id="KW-1185">Reference proteome</keyword>
<evidence type="ECO:0000256" key="1">
    <source>
        <dbReference type="SAM" id="MobiDB-lite"/>
    </source>
</evidence>
<reference evidence="3 4" key="1">
    <citation type="submission" date="2016-12" db="EMBL/GenBank/DDBJ databases">
        <authorList>
            <person name="Song W.-J."/>
            <person name="Kurnit D.M."/>
        </authorList>
    </citation>
    <scope>NUCLEOTIDE SEQUENCE [LARGE SCALE GENOMIC DNA]</scope>
    <source>
        <strain evidence="3 4">ATCC 49181</strain>
    </source>
</reference>
<dbReference type="AlphaFoldDB" id="A0A1N6HU65"/>
<dbReference type="RefSeq" id="WP_028461863.1">
    <property type="nucleotide sequence ID" value="NZ_FSRO01000001.1"/>
</dbReference>
<dbReference type="eggNOG" id="COG1106">
    <property type="taxonomic scope" value="Bacteria"/>
</dbReference>
<evidence type="ECO:0000313" key="3">
    <source>
        <dbReference type="EMBL" id="SIO23408.1"/>
    </source>
</evidence>
<name>A0A1N6HU65_9PROT</name>
<feature type="region of interest" description="Disordered" evidence="1">
    <location>
        <begin position="116"/>
        <end position="144"/>
    </location>
</feature>
<dbReference type="Proteomes" id="UP000185062">
    <property type="component" value="Unassembled WGS sequence"/>
</dbReference>
<dbReference type="InterPro" id="IPR041685">
    <property type="entry name" value="AAA_GajA/Old/RecF-like"/>
</dbReference>
<protein>
    <submittedName>
        <fullName evidence="3">AAA domain-containing protein, putative AbiEii toxin, Type IV TA system</fullName>
    </submittedName>
</protein>
<gene>
    <name evidence="3" type="ORF">SAMN02743940_1366</name>
</gene>
<dbReference type="SUPFAM" id="SSF52540">
    <property type="entry name" value="P-loop containing nucleoside triphosphate hydrolases"/>
    <property type="match status" value="1"/>
</dbReference>
<accession>A0A1N6HU65</accession>
<dbReference type="Gene3D" id="3.40.50.300">
    <property type="entry name" value="P-loop containing nucleotide triphosphate hydrolases"/>
    <property type="match status" value="1"/>
</dbReference>
<evidence type="ECO:0000259" key="2">
    <source>
        <dbReference type="Pfam" id="PF13175"/>
    </source>
</evidence>
<proteinExistence type="predicted"/>
<dbReference type="PANTHER" id="PTHR43581:SF4">
    <property type="entry name" value="ATP_GTP PHOSPHATASE"/>
    <property type="match status" value="1"/>
</dbReference>
<dbReference type="InterPro" id="IPR027417">
    <property type="entry name" value="P-loop_NTPase"/>
</dbReference>
<dbReference type="InterPro" id="IPR051396">
    <property type="entry name" value="Bact_Antivir_Def_Nuclease"/>
</dbReference>
<feature type="domain" description="Endonuclease GajA/Old nuclease/RecF-like AAA" evidence="2">
    <location>
        <begin position="169"/>
        <end position="340"/>
    </location>
</feature>